<keyword evidence="3 6" id="KW-1133">Transmembrane helix</keyword>
<dbReference type="PANTHER" id="PTHR31234">
    <property type="entry name" value="LATE EMBRYOGENESIS ABUNDANT (LEA) HYDROXYPROLINE-RICH GLYCOPROTEIN FAMILY"/>
    <property type="match status" value="1"/>
</dbReference>
<evidence type="ECO:0000256" key="2">
    <source>
        <dbReference type="ARBA" id="ARBA00022692"/>
    </source>
</evidence>
<evidence type="ECO:0000259" key="7">
    <source>
        <dbReference type="Pfam" id="PF03168"/>
    </source>
</evidence>
<evidence type="ECO:0000256" key="4">
    <source>
        <dbReference type="ARBA" id="ARBA00023136"/>
    </source>
</evidence>
<dbReference type="Pfam" id="PF03168">
    <property type="entry name" value="LEA_2"/>
    <property type="match status" value="1"/>
</dbReference>
<evidence type="ECO:0000256" key="6">
    <source>
        <dbReference type="SAM" id="Phobius"/>
    </source>
</evidence>
<accession>A0AAV8CYA1</accession>
<evidence type="ECO:0000313" key="8">
    <source>
        <dbReference type="EMBL" id="KAJ4760784.1"/>
    </source>
</evidence>
<dbReference type="GO" id="GO:0098542">
    <property type="term" value="P:defense response to other organism"/>
    <property type="evidence" value="ECO:0007669"/>
    <property type="project" value="InterPro"/>
</dbReference>
<organism evidence="8 9">
    <name type="scientific">Rhynchospora pubera</name>
    <dbReference type="NCBI Taxonomy" id="906938"/>
    <lineage>
        <taxon>Eukaryota</taxon>
        <taxon>Viridiplantae</taxon>
        <taxon>Streptophyta</taxon>
        <taxon>Embryophyta</taxon>
        <taxon>Tracheophyta</taxon>
        <taxon>Spermatophyta</taxon>
        <taxon>Magnoliopsida</taxon>
        <taxon>Liliopsida</taxon>
        <taxon>Poales</taxon>
        <taxon>Cyperaceae</taxon>
        <taxon>Cyperoideae</taxon>
        <taxon>Rhynchosporeae</taxon>
        <taxon>Rhynchospora</taxon>
    </lineage>
</organism>
<comment type="subcellular location">
    <subcellularLocation>
        <location evidence="1">Membrane</location>
        <topology evidence="1">Single-pass membrane protein</topology>
    </subcellularLocation>
</comment>
<dbReference type="GO" id="GO:0016020">
    <property type="term" value="C:membrane"/>
    <property type="evidence" value="ECO:0007669"/>
    <property type="project" value="UniProtKB-SubCell"/>
</dbReference>
<feature type="compositionally biased region" description="Basic and acidic residues" evidence="5">
    <location>
        <begin position="1"/>
        <end position="11"/>
    </location>
</feature>
<keyword evidence="2 6" id="KW-0812">Transmembrane</keyword>
<protein>
    <recommendedName>
        <fullName evidence="7">Late embryogenesis abundant protein LEA-2 subgroup domain-containing protein</fullName>
    </recommendedName>
</protein>
<evidence type="ECO:0000313" key="9">
    <source>
        <dbReference type="Proteomes" id="UP001140206"/>
    </source>
</evidence>
<name>A0AAV8CYA1_9POAL</name>
<evidence type="ECO:0000256" key="3">
    <source>
        <dbReference type="ARBA" id="ARBA00022989"/>
    </source>
</evidence>
<dbReference type="InterPro" id="IPR044839">
    <property type="entry name" value="NDR1-like"/>
</dbReference>
<feature type="transmembrane region" description="Helical" evidence="6">
    <location>
        <begin position="39"/>
        <end position="67"/>
    </location>
</feature>
<dbReference type="AlphaFoldDB" id="A0AAV8CYA1"/>
<gene>
    <name evidence="8" type="ORF">LUZ62_071159</name>
</gene>
<proteinExistence type="predicted"/>
<dbReference type="EMBL" id="JAMFTS010000004">
    <property type="protein sequence ID" value="KAJ4760784.1"/>
    <property type="molecule type" value="Genomic_DNA"/>
</dbReference>
<dbReference type="PANTHER" id="PTHR31234:SF65">
    <property type="entry name" value="LATE EMBRYOGENESIS ABUNDANT PROTEIN, LEA_2 SUBGROUP"/>
    <property type="match status" value="1"/>
</dbReference>
<keyword evidence="9" id="KW-1185">Reference proteome</keyword>
<keyword evidence="4 6" id="KW-0472">Membrane</keyword>
<sequence>MQTEEKLEDPLKQNPAPEEPFYTSATTEEPPKKKRKKCICLKISCCILLIIILLLIATFLFFALYLFKKRAVQITASSETVENLSFTITPVTLNLVMGSNIAIKNPNYAGYEYENSNTTFYYHGTLAGISPLPAGVVKARSNKKMHLSVYMNATTMIGSPFLLPELIAGQLPLTTNTSVTGKVVLFNSIKFHATVTTSCEVIVNLQTQTTTSDCKGDVKLF</sequence>
<comment type="caution">
    <text evidence="8">The sequence shown here is derived from an EMBL/GenBank/DDBJ whole genome shotgun (WGS) entry which is preliminary data.</text>
</comment>
<feature type="region of interest" description="Disordered" evidence="5">
    <location>
        <begin position="1"/>
        <end position="28"/>
    </location>
</feature>
<dbReference type="InterPro" id="IPR004864">
    <property type="entry name" value="LEA_2"/>
</dbReference>
<evidence type="ECO:0000256" key="5">
    <source>
        <dbReference type="SAM" id="MobiDB-lite"/>
    </source>
</evidence>
<feature type="domain" description="Late embryogenesis abundant protein LEA-2 subgroup" evidence="7">
    <location>
        <begin position="101"/>
        <end position="200"/>
    </location>
</feature>
<evidence type="ECO:0000256" key="1">
    <source>
        <dbReference type="ARBA" id="ARBA00004167"/>
    </source>
</evidence>
<dbReference type="Proteomes" id="UP001140206">
    <property type="component" value="Chromosome 4"/>
</dbReference>
<reference evidence="8" key="1">
    <citation type="submission" date="2022-08" db="EMBL/GenBank/DDBJ databases">
        <authorList>
            <person name="Marques A."/>
        </authorList>
    </citation>
    <scope>NUCLEOTIDE SEQUENCE</scope>
    <source>
        <strain evidence="8">RhyPub2mFocal</strain>
        <tissue evidence="8">Leaves</tissue>
    </source>
</reference>